<evidence type="ECO:0000313" key="7">
    <source>
        <dbReference type="RefSeq" id="XP_030881014.1"/>
    </source>
</evidence>
<dbReference type="InterPro" id="IPR036430">
    <property type="entry name" value="RNase_T2-like_sf"/>
</dbReference>
<dbReference type="InterPro" id="IPR018188">
    <property type="entry name" value="RNase_T2_His_AS_1"/>
</dbReference>
<sequence length="329" mass="36294">MKPAAPHSLLLSSLCLALCCLGGARGSRRSDNHQWKKLIMVHHWPVTVCKEVENDCRDPPDYWTIHGLWPDKAEECNGSWPFNLEEIKDLLPEMKMYWPDVIHPLNHSHFWGRVCRAGGVPVYGGVSWRRGVRGRVCRAGGVPAYGGLNRAGRPGAETRRSWKPGGVNCEVAAGVAVQRWQGRVHAWGARVLRLRPEGDGGVLAGSHAFLLSDRRTEDRRTGEFFFNLNFSMLQKLGIKPSINYYQISDIKDALASIYGVVPKVQCLPPKQGEEVQTIGQIELCFTKELRLRNCTEPGEPGGPGGAGGPGLEVCEDGPAFYPPPQQTAP</sequence>
<feature type="chain" id="PRO_5028842746" evidence="5">
    <location>
        <begin position="27"/>
        <end position="329"/>
    </location>
</feature>
<keyword evidence="5" id="KW-0732">Signal</keyword>
<dbReference type="OrthoDB" id="435754at2759"/>
<evidence type="ECO:0000256" key="3">
    <source>
        <dbReference type="RuleBase" id="RU004328"/>
    </source>
</evidence>
<protein>
    <submittedName>
        <fullName evidence="7">Ribonuclease T2</fullName>
    </submittedName>
</protein>
<evidence type="ECO:0000256" key="5">
    <source>
        <dbReference type="SAM" id="SignalP"/>
    </source>
</evidence>
<reference evidence="7" key="1">
    <citation type="submission" date="2025-08" db="UniProtKB">
        <authorList>
            <consortium name="RefSeq"/>
        </authorList>
    </citation>
    <scope>IDENTIFICATION</scope>
    <source>
        <tissue evidence="7">Liver</tissue>
    </source>
</reference>
<dbReference type="KEGG" id="lww:102737458"/>
<dbReference type="CTD" id="8635"/>
<dbReference type="Proteomes" id="UP000245341">
    <property type="component" value="Unplaced"/>
</dbReference>
<accession>A0A7F8QIE8</accession>
<comment type="similarity">
    <text evidence="2 3">Belongs to the RNase T2 family.</text>
</comment>
<evidence type="ECO:0000313" key="6">
    <source>
        <dbReference type="Proteomes" id="UP000245341"/>
    </source>
</evidence>
<feature type="region of interest" description="Disordered" evidence="4">
    <location>
        <begin position="295"/>
        <end position="329"/>
    </location>
</feature>
<feature type="compositionally biased region" description="Gly residues" evidence="4">
    <location>
        <begin position="299"/>
        <end position="310"/>
    </location>
</feature>
<dbReference type="GO" id="GO:0043202">
    <property type="term" value="C:lysosomal lumen"/>
    <property type="evidence" value="ECO:0007669"/>
    <property type="project" value="UniProtKB-SubCell"/>
</dbReference>
<evidence type="ECO:0000256" key="2">
    <source>
        <dbReference type="ARBA" id="ARBA00007469"/>
    </source>
</evidence>
<dbReference type="AlphaFoldDB" id="A0A7F8QIE8"/>
<dbReference type="RefSeq" id="XP_030881014.1">
    <property type="nucleotide sequence ID" value="XM_031025154.1"/>
</dbReference>
<dbReference type="GO" id="GO:0005576">
    <property type="term" value="C:extracellular region"/>
    <property type="evidence" value="ECO:0007669"/>
    <property type="project" value="TreeGrafter"/>
</dbReference>
<proteinExistence type="inferred from homology"/>
<feature type="compositionally biased region" description="Pro residues" evidence="4">
    <location>
        <begin position="320"/>
        <end position="329"/>
    </location>
</feature>
<keyword evidence="6" id="KW-1185">Reference proteome</keyword>
<dbReference type="Pfam" id="PF00445">
    <property type="entry name" value="Ribonuclease_T2"/>
    <property type="match status" value="2"/>
</dbReference>
<evidence type="ECO:0000256" key="4">
    <source>
        <dbReference type="SAM" id="MobiDB-lite"/>
    </source>
</evidence>
<name>A0A7F8QIE8_LEPWE</name>
<dbReference type="GO" id="GO:0033897">
    <property type="term" value="F:ribonuclease T2 activity"/>
    <property type="evidence" value="ECO:0007669"/>
    <property type="project" value="InterPro"/>
</dbReference>
<dbReference type="InterPro" id="IPR001568">
    <property type="entry name" value="RNase_T2-like"/>
</dbReference>
<dbReference type="Gene3D" id="3.90.730.10">
    <property type="entry name" value="Ribonuclease T2-like"/>
    <property type="match status" value="2"/>
</dbReference>
<dbReference type="PROSITE" id="PS00530">
    <property type="entry name" value="RNASE_T2_1"/>
    <property type="match status" value="1"/>
</dbReference>
<gene>
    <name evidence="7" type="primary">RNASET2</name>
</gene>
<feature type="signal peptide" evidence="5">
    <location>
        <begin position="1"/>
        <end position="26"/>
    </location>
</feature>
<organism evidence="6 7">
    <name type="scientific">Leptonychotes weddellii</name>
    <name type="common">Weddell seal</name>
    <name type="synonym">Otaria weddellii</name>
    <dbReference type="NCBI Taxonomy" id="9713"/>
    <lineage>
        <taxon>Eukaryota</taxon>
        <taxon>Metazoa</taxon>
        <taxon>Chordata</taxon>
        <taxon>Craniata</taxon>
        <taxon>Vertebrata</taxon>
        <taxon>Euteleostomi</taxon>
        <taxon>Mammalia</taxon>
        <taxon>Eutheria</taxon>
        <taxon>Laurasiatheria</taxon>
        <taxon>Carnivora</taxon>
        <taxon>Caniformia</taxon>
        <taxon>Pinnipedia</taxon>
        <taxon>Phocidae</taxon>
        <taxon>Monachinae</taxon>
        <taxon>Lobodontini</taxon>
        <taxon>Leptonychotes</taxon>
    </lineage>
</organism>
<dbReference type="PANTHER" id="PTHR11240:SF22">
    <property type="entry name" value="RIBONUCLEASE T2"/>
    <property type="match status" value="1"/>
</dbReference>
<evidence type="ECO:0000256" key="1">
    <source>
        <dbReference type="ARBA" id="ARBA00004227"/>
    </source>
</evidence>
<comment type="subcellular location">
    <subcellularLocation>
        <location evidence="1">Lysosome lumen</location>
    </subcellularLocation>
</comment>
<dbReference type="GeneID" id="102737458"/>
<dbReference type="GO" id="GO:0006401">
    <property type="term" value="P:RNA catabolic process"/>
    <property type="evidence" value="ECO:0007669"/>
    <property type="project" value="TreeGrafter"/>
</dbReference>
<dbReference type="SUPFAM" id="SSF55895">
    <property type="entry name" value="Ribonuclease Rh-like"/>
    <property type="match status" value="2"/>
</dbReference>
<dbReference type="GO" id="GO:0003723">
    <property type="term" value="F:RNA binding"/>
    <property type="evidence" value="ECO:0007669"/>
    <property type="project" value="InterPro"/>
</dbReference>
<dbReference type="PANTHER" id="PTHR11240">
    <property type="entry name" value="RIBONUCLEASE T2"/>
    <property type="match status" value="1"/>
</dbReference>